<dbReference type="InterPro" id="IPR006773">
    <property type="entry name" value="Rpn13/ADRM1"/>
</dbReference>
<reference evidence="8" key="1">
    <citation type="journal article" date="2023" name="Mol. Plant Microbe Interact.">
        <title>Elucidating the Obligate Nature and Biological Capacity of an Invasive Fungal Corn Pathogen.</title>
        <authorList>
            <person name="MacCready J.S."/>
            <person name="Roggenkamp E.M."/>
            <person name="Gdanetz K."/>
            <person name="Chilvers M.I."/>
        </authorList>
    </citation>
    <scope>NUCLEOTIDE SEQUENCE</scope>
    <source>
        <strain evidence="8">PM02</strain>
    </source>
</reference>
<dbReference type="Proteomes" id="UP001217918">
    <property type="component" value="Unassembled WGS sequence"/>
</dbReference>
<evidence type="ECO:0000256" key="5">
    <source>
        <dbReference type="ARBA" id="ARBA00023242"/>
    </source>
</evidence>
<dbReference type="GO" id="GO:0005737">
    <property type="term" value="C:cytoplasm"/>
    <property type="evidence" value="ECO:0007669"/>
    <property type="project" value="UniProtKB-SubCell"/>
</dbReference>
<accession>A0AAD9I395</accession>
<dbReference type="GO" id="GO:0061133">
    <property type="term" value="F:endopeptidase activator activity"/>
    <property type="evidence" value="ECO:0007669"/>
    <property type="project" value="TreeGrafter"/>
</dbReference>
<sequence length="395" mass="41604">MSINPIISFKAGLCDLDTSSKPYKVKALPTKGHIYLYSEDDLIHFCWAPRDRPIDEPELDLITVPMDCRFIPYDTQTPAQPGAKTAGRIFVLKFSSSSQRHLFWLQSKPQGRAGDPAWLSPRDRKIGDIVDKLLQGEEVDVNRELRAVQNNTDDSRRGDGGDQGDATMEDVGGHADESGRGPGGGAAGGAGADATGGDVRREGESAREGGADGARAAASSAPATDAAVAVRNFLDSLKGSAGLGGRAPAQGGSYPLLNDLLETSVTIPMVDQASEEYLDKLLDHVPAVVLLLEAQPEGGALENEPTPDAALAAKASMSLTQKKTLLKKILRSPQFSQSLLSLSMALRDGGLPSVSEALGIKVENNGLVRGGNVPLGGGDAIEAFVEGVKKKVQKE</sequence>
<comment type="caution">
    <text evidence="8">The sequence shown here is derived from an EMBL/GenBank/DDBJ whole genome shotgun (WGS) entry which is preliminary data.</text>
</comment>
<protein>
    <recommendedName>
        <fullName evidence="7">Pru domain-containing protein</fullName>
    </recommendedName>
</protein>
<evidence type="ECO:0000259" key="7">
    <source>
        <dbReference type="PROSITE" id="PS51917"/>
    </source>
</evidence>
<dbReference type="Gene3D" id="2.30.29.70">
    <property type="entry name" value="Proteasomal ubiquitin receptor Rpn13/ADRM1"/>
    <property type="match status" value="1"/>
</dbReference>
<dbReference type="GO" id="GO:0005634">
    <property type="term" value="C:nucleus"/>
    <property type="evidence" value="ECO:0007669"/>
    <property type="project" value="UniProtKB-SubCell"/>
</dbReference>
<comment type="subcellular location">
    <subcellularLocation>
        <location evidence="2">Cytoplasm</location>
    </subcellularLocation>
    <subcellularLocation>
        <location evidence="1">Nucleus</location>
    </subcellularLocation>
</comment>
<feature type="compositionally biased region" description="Low complexity" evidence="6">
    <location>
        <begin position="213"/>
        <end position="222"/>
    </location>
</feature>
<evidence type="ECO:0000256" key="2">
    <source>
        <dbReference type="ARBA" id="ARBA00004496"/>
    </source>
</evidence>
<feature type="compositionally biased region" description="Basic and acidic residues" evidence="6">
    <location>
        <begin position="198"/>
        <end position="210"/>
    </location>
</feature>
<keyword evidence="3" id="KW-0963">Cytoplasm</keyword>
<evidence type="ECO:0000313" key="8">
    <source>
        <dbReference type="EMBL" id="KAK2069487.1"/>
    </source>
</evidence>
<dbReference type="PANTHER" id="PTHR12225">
    <property type="entry name" value="ADHESION REGULATING MOLECULE 1 110 KDA CELL MEMBRANE GLYCOPROTEIN"/>
    <property type="match status" value="1"/>
</dbReference>
<gene>
    <name evidence="8" type="ORF">P8C59_004066</name>
</gene>
<dbReference type="InterPro" id="IPR038108">
    <property type="entry name" value="RPN13_DEUBAD_sf"/>
</dbReference>
<dbReference type="Pfam" id="PF04683">
    <property type="entry name" value="Rpn13_ADRM1_Pru"/>
    <property type="match status" value="1"/>
</dbReference>
<keyword evidence="4" id="KW-0647">Proteasome</keyword>
<evidence type="ECO:0000256" key="6">
    <source>
        <dbReference type="SAM" id="MobiDB-lite"/>
    </source>
</evidence>
<organism evidence="8 9">
    <name type="scientific">Phyllachora maydis</name>
    <dbReference type="NCBI Taxonomy" id="1825666"/>
    <lineage>
        <taxon>Eukaryota</taxon>
        <taxon>Fungi</taxon>
        <taxon>Dikarya</taxon>
        <taxon>Ascomycota</taxon>
        <taxon>Pezizomycotina</taxon>
        <taxon>Sordariomycetes</taxon>
        <taxon>Sordariomycetidae</taxon>
        <taxon>Phyllachorales</taxon>
        <taxon>Phyllachoraceae</taxon>
        <taxon>Phyllachora</taxon>
    </lineage>
</organism>
<feature type="compositionally biased region" description="Gly residues" evidence="6">
    <location>
        <begin position="180"/>
        <end position="191"/>
    </location>
</feature>
<dbReference type="GO" id="GO:0008541">
    <property type="term" value="C:proteasome regulatory particle, lid subcomplex"/>
    <property type="evidence" value="ECO:0007669"/>
    <property type="project" value="TreeGrafter"/>
</dbReference>
<dbReference type="PANTHER" id="PTHR12225:SF0">
    <property type="entry name" value="PROTEASOMAL UBIQUITIN RECEPTOR ADRM1"/>
    <property type="match status" value="1"/>
</dbReference>
<dbReference type="EMBL" id="JAQQPM010000003">
    <property type="protein sequence ID" value="KAK2069487.1"/>
    <property type="molecule type" value="Genomic_DNA"/>
</dbReference>
<keyword evidence="5" id="KW-0539">Nucleus</keyword>
<evidence type="ECO:0000256" key="1">
    <source>
        <dbReference type="ARBA" id="ARBA00004123"/>
    </source>
</evidence>
<evidence type="ECO:0000256" key="4">
    <source>
        <dbReference type="ARBA" id="ARBA00022942"/>
    </source>
</evidence>
<dbReference type="Gene3D" id="1.10.2020.20">
    <property type="match status" value="1"/>
</dbReference>
<name>A0AAD9I395_9PEZI</name>
<evidence type="ECO:0000313" key="9">
    <source>
        <dbReference type="Proteomes" id="UP001217918"/>
    </source>
</evidence>
<dbReference type="GO" id="GO:0070628">
    <property type="term" value="F:proteasome binding"/>
    <property type="evidence" value="ECO:0007669"/>
    <property type="project" value="TreeGrafter"/>
</dbReference>
<evidence type="ECO:0000256" key="3">
    <source>
        <dbReference type="ARBA" id="ARBA00022490"/>
    </source>
</evidence>
<dbReference type="AlphaFoldDB" id="A0AAD9I395"/>
<feature type="region of interest" description="Disordered" evidence="6">
    <location>
        <begin position="144"/>
        <end position="222"/>
    </location>
</feature>
<proteinExistence type="predicted"/>
<feature type="domain" description="Pru" evidence="7">
    <location>
        <begin position="1"/>
        <end position="137"/>
    </location>
</feature>
<dbReference type="PROSITE" id="PS51917">
    <property type="entry name" value="PRU"/>
    <property type="match status" value="1"/>
</dbReference>
<dbReference type="InterPro" id="IPR038633">
    <property type="entry name" value="Rpn13/ADRM1_Pru_sf"/>
</dbReference>
<keyword evidence="9" id="KW-1185">Reference proteome</keyword>
<dbReference type="InterPro" id="IPR044868">
    <property type="entry name" value="Rpn13/ADRM1_Pru"/>
</dbReference>